<dbReference type="PANTHER" id="PTHR42659:SF9">
    <property type="entry name" value="XANTHINE DEHYDROGENASE FAD-BINDING SUBUNIT XDHB-RELATED"/>
    <property type="match status" value="1"/>
</dbReference>
<sequence>MARVIVSCIKTASDMDINTIRAIERPRRPADVTHWRPGLAWLSGGTWLFSEPQPNLDTLLDLRAFDWPSLAVTADGLEIAATARIRELDRFVPPPEWVAGPLLSLCCRALLMSFKVANEASVGGNICMSLPAGAMISLTVALEGTYTLWPRDGKERTLPALGFVTGNHANVLAPGELLRSIHLPASALARNFAFRRSSLVHQGRSATLVVGTSRRGTDLLLTITAATPRPLQLRFDHMPDAATLRRAIDAAVEQDGFFDDVNGAPAYRRHLTYHFAEEIRAELAALESRA</sequence>
<dbReference type="InterPro" id="IPR051312">
    <property type="entry name" value="Diverse_Substr_Oxidored"/>
</dbReference>
<dbReference type="InterPro" id="IPR016166">
    <property type="entry name" value="FAD-bd_PCMH"/>
</dbReference>
<dbReference type="GO" id="GO:0016491">
    <property type="term" value="F:oxidoreductase activity"/>
    <property type="evidence" value="ECO:0007669"/>
    <property type="project" value="InterPro"/>
</dbReference>
<evidence type="ECO:0000313" key="3">
    <source>
        <dbReference type="Proteomes" id="UP000637002"/>
    </source>
</evidence>
<reference evidence="2" key="1">
    <citation type="journal article" date="2014" name="Int. J. Syst. Evol. Microbiol.">
        <title>Complete genome sequence of Corynebacterium casei LMG S-19264T (=DSM 44701T), isolated from a smear-ripened cheese.</title>
        <authorList>
            <consortium name="US DOE Joint Genome Institute (JGI-PGF)"/>
            <person name="Walter F."/>
            <person name="Albersmeier A."/>
            <person name="Kalinowski J."/>
            <person name="Ruckert C."/>
        </authorList>
    </citation>
    <scope>NUCLEOTIDE SEQUENCE</scope>
    <source>
        <strain evidence="2">CGMCC 1.12919</strain>
    </source>
</reference>
<dbReference type="Pfam" id="PF00941">
    <property type="entry name" value="FAD_binding_5"/>
    <property type="match status" value="1"/>
</dbReference>
<comment type="caution">
    <text evidence="2">The sequence shown here is derived from an EMBL/GenBank/DDBJ whole genome shotgun (WGS) entry which is preliminary data.</text>
</comment>
<dbReference type="SUPFAM" id="SSF55447">
    <property type="entry name" value="CO dehydrogenase flavoprotein C-terminal domain-like"/>
    <property type="match status" value="1"/>
</dbReference>
<protein>
    <submittedName>
        <fullName evidence="2">FAD-binding molybdopterin dehydrogenase</fullName>
    </submittedName>
</protein>
<name>A0A916UHT9_9HYPH</name>
<dbReference type="Gene3D" id="3.30.465.10">
    <property type="match status" value="1"/>
</dbReference>
<dbReference type="GO" id="GO:0071949">
    <property type="term" value="F:FAD binding"/>
    <property type="evidence" value="ECO:0007669"/>
    <property type="project" value="InterPro"/>
</dbReference>
<dbReference type="PROSITE" id="PS51387">
    <property type="entry name" value="FAD_PCMH"/>
    <property type="match status" value="1"/>
</dbReference>
<dbReference type="InterPro" id="IPR036683">
    <property type="entry name" value="CO_DH_flav_C_dom_sf"/>
</dbReference>
<evidence type="ECO:0000313" key="2">
    <source>
        <dbReference type="EMBL" id="GGC72779.1"/>
    </source>
</evidence>
<reference evidence="2" key="2">
    <citation type="submission" date="2020-09" db="EMBL/GenBank/DDBJ databases">
        <authorList>
            <person name="Sun Q."/>
            <person name="Zhou Y."/>
        </authorList>
    </citation>
    <scope>NUCLEOTIDE SEQUENCE</scope>
    <source>
        <strain evidence="2">CGMCC 1.12919</strain>
    </source>
</reference>
<evidence type="ECO:0000259" key="1">
    <source>
        <dbReference type="PROSITE" id="PS51387"/>
    </source>
</evidence>
<dbReference type="InterPro" id="IPR036318">
    <property type="entry name" value="FAD-bd_PCMH-like_sf"/>
</dbReference>
<feature type="domain" description="FAD-binding PCMH-type" evidence="1">
    <location>
        <begin position="15"/>
        <end position="188"/>
    </location>
</feature>
<gene>
    <name evidence="2" type="ORF">GCM10010994_33930</name>
</gene>
<dbReference type="PANTHER" id="PTHR42659">
    <property type="entry name" value="XANTHINE DEHYDROGENASE SUBUNIT C-RELATED"/>
    <property type="match status" value="1"/>
</dbReference>
<proteinExistence type="predicted"/>
<accession>A0A916UHT9</accession>
<dbReference type="Proteomes" id="UP000637002">
    <property type="component" value="Unassembled WGS sequence"/>
</dbReference>
<keyword evidence="3" id="KW-1185">Reference proteome</keyword>
<organism evidence="2 3">
    <name type="scientific">Chelatococcus reniformis</name>
    <dbReference type="NCBI Taxonomy" id="1494448"/>
    <lineage>
        <taxon>Bacteria</taxon>
        <taxon>Pseudomonadati</taxon>
        <taxon>Pseudomonadota</taxon>
        <taxon>Alphaproteobacteria</taxon>
        <taxon>Hyphomicrobiales</taxon>
        <taxon>Chelatococcaceae</taxon>
        <taxon>Chelatococcus</taxon>
    </lineage>
</organism>
<dbReference type="InterPro" id="IPR016169">
    <property type="entry name" value="FAD-bd_PCMH_sub2"/>
</dbReference>
<dbReference type="SUPFAM" id="SSF56176">
    <property type="entry name" value="FAD-binding/transporter-associated domain-like"/>
    <property type="match status" value="1"/>
</dbReference>
<dbReference type="AlphaFoldDB" id="A0A916UHT9"/>
<dbReference type="InterPro" id="IPR002346">
    <property type="entry name" value="Mopterin_DH_FAD-bd"/>
</dbReference>
<dbReference type="EMBL" id="BMGG01000006">
    <property type="protein sequence ID" value="GGC72779.1"/>
    <property type="molecule type" value="Genomic_DNA"/>
</dbReference>